<reference evidence="3" key="1">
    <citation type="submission" date="2016-10" db="EMBL/GenBank/DDBJ databases">
        <authorList>
            <person name="Varghese N."/>
            <person name="Submissions S."/>
        </authorList>
    </citation>
    <scope>NUCLEOTIDE SEQUENCE [LARGE SCALE GENOMIC DNA]</scope>
    <source>
        <strain evidence="3">DSM 17453</strain>
    </source>
</reference>
<dbReference type="SUPFAM" id="SSF160113">
    <property type="entry name" value="YegP-like"/>
    <property type="match status" value="2"/>
</dbReference>
<protein>
    <recommendedName>
        <fullName evidence="1">DUF1508 domain-containing protein</fullName>
    </recommendedName>
</protein>
<evidence type="ECO:0000313" key="3">
    <source>
        <dbReference type="Proteomes" id="UP000199450"/>
    </source>
</evidence>
<feature type="domain" description="DUF1508" evidence="1">
    <location>
        <begin position="60"/>
        <end position="107"/>
    </location>
</feature>
<dbReference type="EMBL" id="FOBV01000006">
    <property type="protein sequence ID" value="SEM74013.1"/>
    <property type="molecule type" value="Genomic_DNA"/>
</dbReference>
<dbReference type="PANTHER" id="PTHR40606">
    <property type="match status" value="1"/>
</dbReference>
<dbReference type="OrthoDB" id="9802792at2"/>
<keyword evidence="3" id="KW-1185">Reference proteome</keyword>
<name>A0A1H8ATZ1_9FLAO</name>
<dbReference type="RefSeq" id="WP_090000506.1">
    <property type="nucleotide sequence ID" value="NZ_FOBV01000006.1"/>
</dbReference>
<dbReference type="PANTHER" id="PTHR40606:SF1">
    <property type="entry name" value="UPF0339 PROTEIN YEGP"/>
    <property type="match status" value="1"/>
</dbReference>
<dbReference type="InterPro" id="IPR051141">
    <property type="entry name" value="UPF0339_domain"/>
</dbReference>
<dbReference type="Gene3D" id="2.30.29.80">
    <property type="match status" value="1"/>
</dbReference>
<dbReference type="InterPro" id="IPR010879">
    <property type="entry name" value="DUF1508"/>
</dbReference>
<evidence type="ECO:0000259" key="1">
    <source>
        <dbReference type="Pfam" id="PF07411"/>
    </source>
</evidence>
<gene>
    <name evidence="2" type="ORF">SAMN05421856_10668</name>
</gene>
<dbReference type="Pfam" id="PF07411">
    <property type="entry name" value="DUF1508"/>
    <property type="match status" value="2"/>
</dbReference>
<sequence length="119" mass="13713">MGKFIVTKRVNDEFQFNLKTDSGENILTSDGYNQKNSCLIGIEAVRAMAHDDARYVRKIAKNDREYFVLRAKNGRILGKSRLYYTELEMENGINSLKINAPNAEVIDETIDYIYDNQPK</sequence>
<proteinExistence type="predicted"/>
<dbReference type="Proteomes" id="UP000199450">
    <property type="component" value="Unassembled WGS sequence"/>
</dbReference>
<feature type="domain" description="DUF1508" evidence="1">
    <location>
        <begin position="11"/>
        <end position="55"/>
    </location>
</feature>
<dbReference type="STRING" id="295069.SAMN05421856_10668"/>
<dbReference type="InterPro" id="IPR036913">
    <property type="entry name" value="YegP-like_sf"/>
</dbReference>
<organism evidence="2 3">
    <name type="scientific">Chryseobacterium taichungense</name>
    <dbReference type="NCBI Taxonomy" id="295069"/>
    <lineage>
        <taxon>Bacteria</taxon>
        <taxon>Pseudomonadati</taxon>
        <taxon>Bacteroidota</taxon>
        <taxon>Flavobacteriia</taxon>
        <taxon>Flavobacteriales</taxon>
        <taxon>Weeksellaceae</taxon>
        <taxon>Chryseobacterium group</taxon>
        <taxon>Chryseobacterium</taxon>
    </lineage>
</organism>
<accession>A0A1H8ATZ1</accession>
<dbReference type="AlphaFoldDB" id="A0A1H8ATZ1"/>
<evidence type="ECO:0000313" key="2">
    <source>
        <dbReference type="EMBL" id="SEM74013.1"/>
    </source>
</evidence>